<accession>A0A3N1VMU5</accession>
<dbReference type="EMBL" id="RJVA01000009">
    <property type="protein sequence ID" value="ROR03270.1"/>
    <property type="molecule type" value="Genomic_DNA"/>
</dbReference>
<keyword evidence="2" id="KW-1185">Reference proteome</keyword>
<evidence type="ECO:0000313" key="1">
    <source>
        <dbReference type="EMBL" id="ROR03270.1"/>
    </source>
</evidence>
<organism evidence="1 2">
    <name type="scientific">Desulfosoma caldarium</name>
    <dbReference type="NCBI Taxonomy" id="610254"/>
    <lineage>
        <taxon>Bacteria</taxon>
        <taxon>Pseudomonadati</taxon>
        <taxon>Thermodesulfobacteriota</taxon>
        <taxon>Syntrophobacteria</taxon>
        <taxon>Syntrophobacterales</taxon>
        <taxon>Syntrophobacteraceae</taxon>
        <taxon>Desulfosoma</taxon>
    </lineage>
</organism>
<reference evidence="1 2" key="1">
    <citation type="submission" date="2018-11" db="EMBL/GenBank/DDBJ databases">
        <title>Genomic Encyclopedia of Type Strains, Phase IV (KMG-IV): sequencing the most valuable type-strain genomes for metagenomic binning, comparative biology and taxonomic classification.</title>
        <authorList>
            <person name="Goeker M."/>
        </authorList>
    </citation>
    <scope>NUCLEOTIDE SEQUENCE [LARGE SCALE GENOMIC DNA]</scope>
    <source>
        <strain evidence="1 2">DSM 22027</strain>
    </source>
</reference>
<evidence type="ECO:0008006" key="3">
    <source>
        <dbReference type="Google" id="ProtNLM"/>
    </source>
</evidence>
<protein>
    <recommendedName>
        <fullName evidence="3">HEAT repeat protein</fullName>
    </recommendedName>
</protein>
<evidence type="ECO:0000313" key="2">
    <source>
        <dbReference type="Proteomes" id="UP000276223"/>
    </source>
</evidence>
<dbReference type="Proteomes" id="UP000276223">
    <property type="component" value="Unassembled WGS sequence"/>
</dbReference>
<dbReference type="InterPro" id="IPR016024">
    <property type="entry name" value="ARM-type_fold"/>
</dbReference>
<dbReference type="RefSeq" id="WP_123289060.1">
    <property type="nucleotide sequence ID" value="NZ_RJVA01000009.1"/>
</dbReference>
<dbReference type="NCBIfam" id="NF045662">
    <property type="entry name" value="DVU0298_fam"/>
    <property type="match status" value="1"/>
</dbReference>
<dbReference type="AlphaFoldDB" id="A0A3N1VMU5"/>
<proteinExistence type="predicted"/>
<dbReference type="InterPro" id="IPR011989">
    <property type="entry name" value="ARM-like"/>
</dbReference>
<sequence>MIEKEPSRRVGKRQIESLLASPDFSKNLEVWRSFSPRRVINPLLSFLCSTDEMLRWHAVTAAGFITATLAEDDLESARVIVRRFLWLLNDESGGIGWGIPEAMGEALARSPGLAQEYGRLVLSFVRQDENYLEHEPLLAGALWALARLVQAHPKLLSASAQDFVVYARHPRALFRALALWGLRAVGNASCLGVVASFTGDAAPVRLYRHETLEDTSVADVAREALAAIRARENLTNSPWAGE</sequence>
<gene>
    <name evidence="1" type="ORF">EDC27_0535</name>
</gene>
<comment type="caution">
    <text evidence="1">The sequence shown here is derived from an EMBL/GenBank/DDBJ whole genome shotgun (WGS) entry which is preliminary data.</text>
</comment>
<dbReference type="OrthoDB" id="5430983at2"/>
<dbReference type="Gene3D" id="1.25.10.10">
    <property type="entry name" value="Leucine-rich Repeat Variant"/>
    <property type="match status" value="1"/>
</dbReference>
<dbReference type="InterPro" id="IPR054701">
    <property type="entry name" value="DVU0298-like"/>
</dbReference>
<dbReference type="SUPFAM" id="SSF48371">
    <property type="entry name" value="ARM repeat"/>
    <property type="match status" value="1"/>
</dbReference>
<name>A0A3N1VMU5_9BACT</name>